<organism evidence="1 2">
    <name type="scientific">Macroventuria anomochaeta</name>
    <dbReference type="NCBI Taxonomy" id="301207"/>
    <lineage>
        <taxon>Eukaryota</taxon>
        <taxon>Fungi</taxon>
        <taxon>Dikarya</taxon>
        <taxon>Ascomycota</taxon>
        <taxon>Pezizomycotina</taxon>
        <taxon>Dothideomycetes</taxon>
        <taxon>Pleosporomycetidae</taxon>
        <taxon>Pleosporales</taxon>
        <taxon>Pleosporineae</taxon>
        <taxon>Didymellaceae</taxon>
        <taxon>Macroventuria</taxon>
    </lineage>
</organism>
<protein>
    <submittedName>
        <fullName evidence="1">Uncharacterized protein</fullName>
    </submittedName>
</protein>
<keyword evidence="2" id="KW-1185">Reference proteome</keyword>
<sequence length="728" mass="80323">MPRRPVKPQDRQRVVRACDQCKASKKRCDGNQPCNPCEKKRYDGICHYTAGRRHHPLPQPPSAPSQLASAQHAPLTFEGSGANEVMISPNSWNFHAPTTMLAGNPGPGLAADVQEHTSEKSTSSNDTRGSSIEVMAQPSVMLSSVSGEKVFIGNTAAISFLQFLQKTLERHVGPSGFTDAQESRKLFEADALDKGSSRFYDGLCVEDKKAYIQYFFDASNGLLDLYTWEEVCHLLQTETRTNLPGESPASQNLKSIQSASLYLMVAIGAQCYGPTKDAVVWTAELFSYARKLAFAQMLENPSLDLVRVFLLMAFYMFGACRRNSAFMYLGCASKAADILGLHVSAQYKRTAPSTRNARLRVAKSIRVFDVVCSSILGRSSSTPSPRSGHASYVSDRTDNNADVIYRSLALGAIYEITAILDTAVQKSGEGELDADTAESLVLALQQRSRNFPSILRKSNDEDSTNSRHVIIGNVHVSGAYYFSVILVTRHFLIQHVVPQLSDGPKSLQHHDIAGRTKIDQLADACIEAATFMAHMCHQVMRSGHLLGNMCILKAWVFATGLVLGFSLLVEDTANTERQTAFLKSLHVLGELRHLSPQAEQYYGILSSFHQAIKAYKEQLHRRMRASRGTLVDRIFLPEVANDTNEPEAIATQLPTPEMTIQDTPSAEWLDNLPMDTLNDMEPVDPMLMGDNDVIMSMLWESERYAMDYPAGMLPSIDAPVQNLGTLLG</sequence>
<proteinExistence type="predicted"/>
<comment type="caution">
    <text evidence="1">The sequence shown here is derived from an EMBL/GenBank/DDBJ whole genome shotgun (WGS) entry which is preliminary data.</text>
</comment>
<dbReference type="Proteomes" id="UP000799754">
    <property type="component" value="Unassembled WGS sequence"/>
</dbReference>
<dbReference type="EMBL" id="MU006742">
    <property type="protein sequence ID" value="KAF2622805.1"/>
    <property type="molecule type" value="Genomic_DNA"/>
</dbReference>
<name>A0ACB6RLG7_9PLEO</name>
<accession>A0ACB6RLG7</accession>
<evidence type="ECO:0000313" key="1">
    <source>
        <dbReference type="EMBL" id="KAF2622805.1"/>
    </source>
</evidence>
<reference evidence="1" key="1">
    <citation type="journal article" date="2020" name="Stud. Mycol.">
        <title>101 Dothideomycetes genomes: a test case for predicting lifestyles and emergence of pathogens.</title>
        <authorList>
            <person name="Haridas S."/>
            <person name="Albert R."/>
            <person name="Binder M."/>
            <person name="Bloem J."/>
            <person name="Labutti K."/>
            <person name="Salamov A."/>
            <person name="Andreopoulos B."/>
            <person name="Baker S."/>
            <person name="Barry K."/>
            <person name="Bills G."/>
            <person name="Bluhm B."/>
            <person name="Cannon C."/>
            <person name="Castanera R."/>
            <person name="Culley D."/>
            <person name="Daum C."/>
            <person name="Ezra D."/>
            <person name="Gonzalez J."/>
            <person name="Henrissat B."/>
            <person name="Kuo A."/>
            <person name="Liang C."/>
            <person name="Lipzen A."/>
            <person name="Lutzoni F."/>
            <person name="Magnuson J."/>
            <person name="Mondo S."/>
            <person name="Nolan M."/>
            <person name="Ohm R."/>
            <person name="Pangilinan J."/>
            <person name="Park H.-J."/>
            <person name="Ramirez L."/>
            <person name="Alfaro M."/>
            <person name="Sun H."/>
            <person name="Tritt A."/>
            <person name="Yoshinaga Y."/>
            <person name="Zwiers L.-H."/>
            <person name="Turgeon B."/>
            <person name="Goodwin S."/>
            <person name="Spatafora J."/>
            <person name="Crous P."/>
            <person name="Grigoriev I."/>
        </authorList>
    </citation>
    <scope>NUCLEOTIDE SEQUENCE</scope>
    <source>
        <strain evidence="1">CBS 525.71</strain>
    </source>
</reference>
<gene>
    <name evidence="1" type="ORF">BU25DRAFT_377305</name>
</gene>
<evidence type="ECO:0000313" key="2">
    <source>
        <dbReference type="Proteomes" id="UP000799754"/>
    </source>
</evidence>